<dbReference type="PANTHER" id="PTHR43884:SF12">
    <property type="entry name" value="ISOVALERYL-COA DEHYDROGENASE, MITOCHONDRIAL-RELATED"/>
    <property type="match status" value="1"/>
</dbReference>
<dbReference type="InterPro" id="IPR037069">
    <property type="entry name" value="AcylCoA_DH/ox_N_sf"/>
</dbReference>
<dbReference type="Gene3D" id="2.40.110.10">
    <property type="entry name" value="Butyryl-CoA Dehydrogenase, subunit A, domain 2"/>
    <property type="match status" value="1"/>
</dbReference>
<accession>A0ABN3FK54</accession>
<dbReference type="SUPFAM" id="SSF56645">
    <property type="entry name" value="Acyl-CoA dehydrogenase NM domain-like"/>
    <property type="match status" value="1"/>
</dbReference>
<sequence length="413" mass="44297">MTTAEPSTAASPVGGPLPTNRYEIVERARALRPVLAEDAIEIDATGCDPTRNMRLIGEAGLLAVNVPVEFGGVWDGPSFGAWRQVIETLAELAAADGSTGQCFVSTSLVAREIFTAPELDIATKEQLAEELLHQGRRFVASNAETGGTGRVVGRRVPGGLVVSGVKTFNTNSGGGGRDISSVSFALLGADESLETATRHHALIRLDDPALEAHHDWDNMGQRGTYSQTISYRDVFVPDGWHFPAHHADPYFFCAAMLLHAGLLQGIGEGGLEAALAFVRQLNRPSMPKFGTASQDPLMHRQIGELSSRLAAARALMVNVADELETPGLAVPAEEMAIRGFRAKVASTQAGLEVTSRIHDLTGARSTSNKYRLDRFWRNARVFGSHDSVDAKSAFIGAFDLDGQLPAVPDYIRI</sequence>
<dbReference type="PANTHER" id="PTHR43884">
    <property type="entry name" value="ACYL-COA DEHYDROGENASE"/>
    <property type="match status" value="1"/>
</dbReference>
<dbReference type="EMBL" id="BAAASD010000004">
    <property type="protein sequence ID" value="GAA2331816.1"/>
    <property type="molecule type" value="Genomic_DNA"/>
</dbReference>
<dbReference type="InterPro" id="IPR046373">
    <property type="entry name" value="Acyl-CoA_Oxase/DH_mid-dom_sf"/>
</dbReference>
<evidence type="ECO:0000259" key="2">
    <source>
        <dbReference type="Pfam" id="PF08028"/>
    </source>
</evidence>
<keyword evidence="4" id="KW-1185">Reference proteome</keyword>
<evidence type="ECO:0000313" key="3">
    <source>
        <dbReference type="EMBL" id="GAA2331816.1"/>
    </source>
</evidence>
<dbReference type="Proteomes" id="UP001500253">
    <property type="component" value="Unassembled WGS sequence"/>
</dbReference>
<dbReference type="PIRSF" id="PIRSF016578">
    <property type="entry name" value="HsaA"/>
    <property type="match status" value="1"/>
</dbReference>
<dbReference type="RefSeq" id="WP_346173566.1">
    <property type="nucleotide sequence ID" value="NZ_BAAASD010000004.1"/>
</dbReference>
<dbReference type="Gene3D" id="1.10.540.10">
    <property type="entry name" value="Acyl-CoA dehydrogenase/oxidase, N-terminal domain"/>
    <property type="match status" value="1"/>
</dbReference>
<comment type="caution">
    <text evidence="3">The sequence shown here is derived from an EMBL/GenBank/DDBJ whole genome shotgun (WGS) entry which is preliminary data.</text>
</comment>
<feature type="domain" description="Acyl-CoA dehydrogenase C-terminal" evidence="2">
    <location>
        <begin position="259"/>
        <end position="389"/>
    </location>
</feature>
<proteinExistence type="predicted"/>
<evidence type="ECO:0000313" key="4">
    <source>
        <dbReference type="Proteomes" id="UP001500253"/>
    </source>
</evidence>
<reference evidence="3 4" key="1">
    <citation type="journal article" date="2019" name="Int. J. Syst. Evol. Microbiol.">
        <title>The Global Catalogue of Microorganisms (GCM) 10K type strain sequencing project: providing services to taxonomists for standard genome sequencing and annotation.</title>
        <authorList>
            <consortium name="The Broad Institute Genomics Platform"/>
            <consortium name="The Broad Institute Genome Sequencing Center for Infectious Disease"/>
            <person name="Wu L."/>
            <person name="Ma J."/>
        </authorList>
    </citation>
    <scope>NUCLEOTIDE SEQUENCE [LARGE SCALE GENOMIC DNA]</scope>
    <source>
        <strain evidence="3 4">JCM 4316</strain>
    </source>
</reference>
<keyword evidence="1" id="KW-0560">Oxidoreductase</keyword>
<dbReference type="Gene3D" id="1.20.140.10">
    <property type="entry name" value="Butyryl-CoA Dehydrogenase, subunit A, domain 3"/>
    <property type="match status" value="1"/>
</dbReference>
<protein>
    <submittedName>
        <fullName evidence="3">Acyl-CoA dehydrogenase family protein</fullName>
    </submittedName>
</protein>
<dbReference type="InterPro" id="IPR036250">
    <property type="entry name" value="AcylCo_DH-like_C"/>
</dbReference>
<dbReference type="InterPro" id="IPR009100">
    <property type="entry name" value="AcylCoA_DH/oxidase_NM_dom_sf"/>
</dbReference>
<dbReference type="SUPFAM" id="SSF47203">
    <property type="entry name" value="Acyl-CoA dehydrogenase C-terminal domain-like"/>
    <property type="match status" value="1"/>
</dbReference>
<organism evidence="3 4">
    <name type="scientific">Streptomyces cuspidosporus</name>
    <dbReference type="NCBI Taxonomy" id="66882"/>
    <lineage>
        <taxon>Bacteria</taxon>
        <taxon>Bacillati</taxon>
        <taxon>Actinomycetota</taxon>
        <taxon>Actinomycetes</taxon>
        <taxon>Kitasatosporales</taxon>
        <taxon>Streptomycetaceae</taxon>
        <taxon>Streptomyces</taxon>
    </lineage>
</organism>
<gene>
    <name evidence="3" type="ORF">GCM10010246_13800</name>
</gene>
<evidence type="ECO:0000256" key="1">
    <source>
        <dbReference type="ARBA" id="ARBA00023002"/>
    </source>
</evidence>
<dbReference type="Pfam" id="PF08028">
    <property type="entry name" value="Acyl-CoA_dh_2"/>
    <property type="match status" value="1"/>
</dbReference>
<name>A0ABN3FK54_9ACTN</name>
<dbReference type="InterPro" id="IPR013107">
    <property type="entry name" value="Acyl-CoA_DH_C"/>
</dbReference>